<comment type="caution">
    <text evidence="2">The sequence shown here is derived from an EMBL/GenBank/DDBJ whole genome shotgun (WGS) entry which is preliminary data.</text>
</comment>
<accession>A0A9X1MTF9</accession>
<protein>
    <submittedName>
        <fullName evidence="2">TetR/AcrR family transcriptional regulator C-terminal domain-containing protein</fullName>
    </submittedName>
</protein>
<name>A0A9X1MTF9_9GAMM</name>
<sequence>MMRITRMIIAECEHTGIDELIYQQGPQKGWMEISTHLKSLMEHGILRRADPFTTAVQFKGLLESGLIDKQLRGALSDVREEEVQRQAENALDTFRRAYEVKQVAISINNKMEGNKS</sequence>
<reference evidence="2" key="1">
    <citation type="submission" date="2021-11" db="EMBL/GenBank/DDBJ databases">
        <title>Jinshanibacter sp. isolated from one year old Eriocheir sinensis.</title>
        <authorList>
            <person name="Li J.-Y."/>
            <person name="He W."/>
            <person name="Gao T.-H."/>
        </authorList>
    </citation>
    <scope>NUCLEOTIDE SEQUENCE</scope>
    <source>
        <strain evidence="2">LJY008</strain>
    </source>
</reference>
<proteinExistence type="predicted"/>
<evidence type="ECO:0000259" key="1">
    <source>
        <dbReference type="Pfam" id="PF14246"/>
    </source>
</evidence>
<organism evidence="2 3">
    <name type="scientific">Limnobaculum eriocheiris</name>
    <dbReference type="NCBI Taxonomy" id="2897391"/>
    <lineage>
        <taxon>Bacteria</taxon>
        <taxon>Pseudomonadati</taxon>
        <taxon>Pseudomonadota</taxon>
        <taxon>Gammaproteobacteria</taxon>
        <taxon>Enterobacterales</taxon>
        <taxon>Budviciaceae</taxon>
        <taxon>Limnobaculum</taxon>
    </lineage>
</organism>
<feature type="domain" description="Transcriptional regulator TetR C-terminal Proteobacteria type" evidence="1">
    <location>
        <begin position="1"/>
        <end position="99"/>
    </location>
</feature>
<dbReference type="Proteomes" id="UP001139171">
    <property type="component" value="Unassembled WGS sequence"/>
</dbReference>
<gene>
    <name evidence="2" type="ORF">LPW36_01365</name>
</gene>
<evidence type="ECO:0000313" key="3">
    <source>
        <dbReference type="Proteomes" id="UP001139171"/>
    </source>
</evidence>
<dbReference type="InterPro" id="IPR039536">
    <property type="entry name" value="TetR_C_Proteobacteria"/>
</dbReference>
<keyword evidence="3" id="KW-1185">Reference proteome</keyword>
<dbReference type="EMBL" id="JAJNAG010000002">
    <property type="protein sequence ID" value="MCD1124694.1"/>
    <property type="molecule type" value="Genomic_DNA"/>
</dbReference>
<dbReference type="Pfam" id="PF14246">
    <property type="entry name" value="TetR_C_7"/>
    <property type="match status" value="1"/>
</dbReference>
<dbReference type="Gene3D" id="1.10.357.10">
    <property type="entry name" value="Tetracycline Repressor, domain 2"/>
    <property type="match status" value="1"/>
</dbReference>
<dbReference type="AlphaFoldDB" id="A0A9X1MTF9"/>
<evidence type="ECO:0000313" key="2">
    <source>
        <dbReference type="EMBL" id="MCD1124694.1"/>
    </source>
</evidence>